<reference evidence="7 8" key="1">
    <citation type="journal article" date="2013" name="Antonie Van Leeuwenhoek">
        <title>Echinimonas agarilytica gen. nov., sp. nov., a new gammaproteobacterium isolated from the sea urchin Strongylocentrotus intermedius.</title>
        <authorList>
            <person name="Nedashkovskaya O.I."/>
            <person name="Stenkova A.M."/>
            <person name="Zhukova N.V."/>
            <person name="Van Trappen S."/>
            <person name="Lee J.S."/>
            <person name="Kim S.B."/>
        </authorList>
    </citation>
    <scope>NUCLEOTIDE SEQUENCE [LARGE SCALE GENOMIC DNA]</scope>
    <source>
        <strain evidence="7 8">KMM 6351</strain>
    </source>
</reference>
<dbReference type="Gene3D" id="1.20.1330.10">
    <property type="entry name" value="f41 fragment of flagellin, N-terminal domain"/>
    <property type="match status" value="2"/>
</dbReference>
<dbReference type="Gene3D" id="6.10.10.10">
    <property type="entry name" value="Flagellar export chaperone, C-terminal domain"/>
    <property type="match status" value="1"/>
</dbReference>
<keyword evidence="2 4" id="KW-0964">Secreted</keyword>
<evidence type="ECO:0000313" key="7">
    <source>
        <dbReference type="EMBL" id="MCM2680353.1"/>
    </source>
</evidence>
<accession>A0AA41W808</accession>
<keyword evidence="7" id="KW-0282">Flagellum</keyword>
<dbReference type="PANTHER" id="PTHR42792:SF2">
    <property type="entry name" value="FLAGELLIN"/>
    <property type="match status" value="1"/>
</dbReference>
<dbReference type="InterPro" id="IPR046358">
    <property type="entry name" value="Flagellin_C"/>
</dbReference>
<dbReference type="Pfam" id="PF00700">
    <property type="entry name" value="Flagellin_C"/>
    <property type="match status" value="1"/>
</dbReference>
<dbReference type="RefSeq" id="WP_251261780.1">
    <property type="nucleotide sequence ID" value="NZ_JAMQGP010000006.1"/>
</dbReference>
<evidence type="ECO:0000256" key="1">
    <source>
        <dbReference type="ARBA" id="ARBA00005709"/>
    </source>
</evidence>
<feature type="domain" description="Flagellin N-terminal" evidence="5">
    <location>
        <begin position="5"/>
        <end position="141"/>
    </location>
</feature>
<gene>
    <name evidence="7" type="ORF">NAF29_11815</name>
</gene>
<comment type="caution">
    <text evidence="7">The sequence shown here is derived from an EMBL/GenBank/DDBJ whole genome shotgun (WGS) entry which is preliminary data.</text>
</comment>
<evidence type="ECO:0000259" key="6">
    <source>
        <dbReference type="Pfam" id="PF00700"/>
    </source>
</evidence>
<keyword evidence="7" id="KW-0969">Cilium</keyword>
<dbReference type="InterPro" id="IPR001029">
    <property type="entry name" value="Flagellin_N"/>
</dbReference>
<dbReference type="Gene3D" id="2.60.40.4390">
    <property type="match status" value="1"/>
</dbReference>
<name>A0AA41W808_9GAMM</name>
<keyword evidence="7" id="KW-0966">Cell projection</keyword>
<dbReference type="GO" id="GO:0009288">
    <property type="term" value="C:bacterial-type flagellum"/>
    <property type="evidence" value="ECO:0007669"/>
    <property type="project" value="UniProtKB-SubCell"/>
</dbReference>
<evidence type="ECO:0000256" key="3">
    <source>
        <dbReference type="ARBA" id="ARBA00023143"/>
    </source>
</evidence>
<keyword evidence="3 4" id="KW-0975">Bacterial flagellum</keyword>
<keyword evidence="8" id="KW-1185">Reference proteome</keyword>
<dbReference type="Proteomes" id="UP001165393">
    <property type="component" value="Unassembled WGS sequence"/>
</dbReference>
<dbReference type="AlphaFoldDB" id="A0AA41W808"/>
<feature type="domain" description="Flagellin C-terminal" evidence="6">
    <location>
        <begin position="399"/>
        <end position="484"/>
    </location>
</feature>
<dbReference type="GO" id="GO:0005198">
    <property type="term" value="F:structural molecule activity"/>
    <property type="evidence" value="ECO:0007669"/>
    <property type="project" value="UniProtKB-UniRule"/>
</dbReference>
<comment type="function">
    <text evidence="4">Flagellin is the subunit protein which polymerizes to form the filaments of bacterial flagella.</text>
</comment>
<dbReference type="PANTHER" id="PTHR42792">
    <property type="entry name" value="FLAGELLIN"/>
    <property type="match status" value="1"/>
</dbReference>
<organism evidence="7 8">
    <name type="scientific">Echinimonas agarilytica</name>
    <dbReference type="NCBI Taxonomy" id="1215918"/>
    <lineage>
        <taxon>Bacteria</taxon>
        <taxon>Pseudomonadati</taxon>
        <taxon>Pseudomonadota</taxon>
        <taxon>Gammaproteobacteria</taxon>
        <taxon>Alteromonadales</taxon>
        <taxon>Echinimonadaceae</taxon>
        <taxon>Echinimonas</taxon>
    </lineage>
</organism>
<protein>
    <recommendedName>
        <fullName evidence="4">Flagellin</fullName>
    </recommendedName>
</protein>
<dbReference type="GO" id="GO:0005576">
    <property type="term" value="C:extracellular region"/>
    <property type="evidence" value="ECO:0007669"/>
    <property type="project" value="UniProtKB-SubCell"/>
</dbReference>
<comment type="subcellular location">
    <subcellularLocation>
        <location evidence="4">Secreted</location>
    </subcellularLocation>
    <subcellularLocation>
        <location evidence="4">Bacterial flagellum</location>
    </subcellularLocation>
</comment>
<dbReference type="Pfam" id="PF00669">
    <property type="entry name" value="Flagellin_N"/>
    <property type="match status" value="1"/>
</dbReference>
<comment type="similarity">
    <text evidence="1 4">Belongs to the bacterial flagellin family.</text>
</comment>
<evidence type="ECO:0000256" key="2">
    <source>
        <dbReference type="ARBA" id="ARBA00022525"/>
    </source>
</evidence>
<evidence type="ECO:0000259" key="5">
    <source>
        <dbReference type="Pfam" id="PF00669"/>
    </source>
</evidence>
<dbReference type="EMBL" id="JAMQGP010000006">
    <property type="protein sequence ID" value="MCM2680353.1"/>
    <property type="molecule type" value="Genomic_DNA"/>
</dbReference>
<sequence length="487" mass="51989">MAFSIATNNAAITSQSNLRESSLKLDSSLQKLSSGLRINSSKDDAAGLQISNRLSSVISGLSVAIRNANDGISMAQTAEGALQETVTILQRMRNLAIQSANGTNAVSDRKAIQEEISELQKEITRIAETTTFGEQNLLDGSFGSKDFQVGAAANEIIPLTIPDLSGDSIGGNFAAAPWWGADRHSFPQNFVGYTALPPSQLQIAGHVGTTTINIPAIRNTTPDSIVQQVNQASHLTGVTASSYTDFVIEADNIDTHPLTFDLNTNGQTLHFNQAYSLHDIANQINQSSTDIGLRANVENDTLIIRSEAKDNITITDASSNPTGSTALVKAIDRDEPFNSVQETALNMTLFDPIVIHGNIQFSSDSSFSIDSAGYNDQQASLVSVNDIDVSTQNGAQFAIQIVDSAISQVDSVRAELGAVQNRLQHTISNLAVTAENSSASRSRIRDTDYAKEASQQVKQQILQQAGTAITLQANRLPESALSLLEGN</sequence>
<evidence type="ECO:0000313" key="8">
    <source>
        <dbReference type="Proteomes" id="UP001165393"/>
    </source>
</evidence>
<dbReference type="SUPFAM" id="SSF64518">
    <property type="entry name" value="Phase 1 flagellin"/>
    <property type="match status" value="1"/>
</dbReference>
<dbReference type="InterPro" id="IPR001492">
    <property type="entry name" value="Flagellin"/>
</dbReference>
<dbReference type="InterPro" id="IPR042187">
    <property type="entry name" value="Flagellin_C_sub2"/>
</dbReference>
<dbReference type="Gene3D" id="3.30.70.2120">
    <property type="match status" value="1"/>
</dbReference>
<proteinExistence type="inferred from homology"/>
<evidence type="ECO:0000256" key="4">
    <source>
        <dbReference type="RuleBase" id="RU362073"/>
    </source>
</evidence>
<dbReference type="PRINTS" id="PR00207">
    <property type="entry name" value="FLAGELLIN"/>
</dbReference>